<dbReference type="SUPFAM" id="SSF54593">
    <property type="entry name" value="Glyoxalase/Bleomycin resistance protein/Dihydroxybiphenyl dioxygenase"/>
    <property type="match status" value="1"/>
</dbReference>
<dbReference type="OrthoDB" id="9789608at2"/>
<reference evidence="1 2" key="1">
    <citation type="submission" date="2019-11" db="EMBL/GenBank/DDBJ databases">
        <authorList>
            <person name="Holert J."/>
        </authorList>
    </citation>
    <scope>NUCLEOTIDE SEQUENCE [LARGE SCALE GENOMIC DNA]</scope>
    <source>
        <strain evidence="1">BC5_2</strain>
    </source>
</reference>
<dbReference type="InterPro" id="IPR029068">
    <property type="entry name" value="Glyas_Bleomycin-R_OHBP_Dase"/>
</dbReference>
<evidence type="ECO:0000313" key="1">
    <source>
        <dbReference type="EMBL" id="CAA0113451.1"/>
    </source>
</evidence>
<gene>
    <name evidence="1" type="ORF">DPBNPPHM_01671</name>
</gene>
<name>A0A5S9Q883_9GAMM</name>
<evidence type="ECO:0008006" key="3">
    <source>
        <dbReference type="Google" id="ProtNLM"/>
    </source>
</evidence>
<dbReference type="Proteomes" id="UP000434580">
    <property type="component" value="Unassembled WGS sequence"/>
</dbReference>
<dbReference type="AlphaFoldDB" id="A0A5S9Q883"/>
<dbReference type="EMBL" id="CACSII010000017">
    <property type="protein sequence ID" value="CAA0113451.1"/>
    <property type="molecule type" value="Genomic_DNA"/>
</dbReference>
<dbReference type="Gene3D" id="3.10.180.10">
    <property type="entry name" value="2,3-Dihydroxybiphenyl 1,2-Dioxygenase, domain 1"/>
    <property type="match status" value="1"/>
</dbReference>
<accession>A0A5S9Q883</accession>
<proteinExistence type="predicted"/>
<organism evidence="1 2">
    <name type="scientific">BD1-7 clade bacterium</name>
    <dbReference type="NCBI Taxonomy" id="2029982"/>
    <lineage>
        <taxon>Bacteria</taxon>
        <taxon>Pseudomonadati</taxon>
        <taxon>Pseudomonadota</taxon>
        <taxon>Gammaproteobacteria</taxon>
        <taxon>Cellvibrionales</taxon>
        <taxon>Spongiibacteraceae</taxon>
        <taxon>BD1-7 clade</taxon>
    </lineage>
</organism>
<sequence length="109" mass="12137">MNRLHIAISTEDIPATIADYTQRLGCAPCVVIDDQYALWRTPTLNLSVRNDPHCAPGSLRHLGFEDPSATSFSMDTDANGIIWEHFNAQLQAEEIQDAWPGTAYQPTHD</sequence>
<protein>
    <recommendedName>
        <fullName evidence="3">VOC domain-containing protein</fullName>
    </recommendedName>
</protein>
<evidence type="ECO:0000313" key="2">
    <source>
        <dbReference type="Proteomes" id="UP000434580"/>
    </source>
</evidence>